<dbReference type="Proteomes" id="UP001370490">
    <property type="component" value="Unassembled WGS sequence"/>
</dbReference>
<feature type="repeat" description="PPR" evidence="3">
    <location>
        <begin position="241"/>
        <end position="275"/>
    </location>
</feature>
<name>A0AAN8Z2B5_9MAGN</name>
<feature type="repeat" description="PPR" evidence="3">
    <location>
        <begin position="276"/>
        <end position="310"/>
    </location>
</feature>
<evidence type="ECO:0000256" key="1">
    <source>
        <dbReference type="ARBA" id="ARBA00007626"/>
    </source>
</evidence>
<feature type="repeat" description="PPR" evidence="3">
    <location>
        <begin position="486"/>
        <end position="520"/>
    </location>
</feature>
<feature type="repeat" description="PPR" evidence="3">
    <location>
        <begin position="626"/>
        <end position="660"/>
    </location>
</feature>
<dbReference type="PROSITE" id="PS51375">
    <property type="entry name" value="PPR"/>
    <property type="match status" value="16"/>
</dbReference>
<dbReference type="Pfam" id="PF12854">
    <property type="entry name" value="PPR_1"/>
    <property type="match status" value="4"/>
</dbReference>
<protein>
    <submittedName>
        <fullName evidence="4">Pentatricopeptide repeat</fullName>
    </submittedName>
</protein>
<feature type="repeat" description="PPR" evidence="3">
    <location>
        <begin position="346"/>
        <end position="380"/>
    </location>
</feature>
<sequence>MIRSTTIAKPGKVHCFYILFFNEFTFLKHFSSFAPILDTPQSDSEQQPPSIGLTSRLFSILSRPNWQKNPSLKTLIPSLTPNHVSSLLNLNLDPHAALSFFNWISQRPGFKHNAVSYSAMLNALVNARLLGPAKQIRVLMIKACESIDEMNFILGVIRKMSSCDGFKFKLTLRCYNILLMSLSRFLMIDEMNAVYLEILDEKIPPNIYTFNTMVNAYCKVGNVVEAQLYVSKIMQAGLDPDTFTYTSLILGHCRSNNVDTAYGVFRVMPTKGCCRNEVSYTNLIHGLCEDGRVDEALRLFKQMPEDNCLPTVRTYTVLVNALCHCGRKSEAFDLFKEMPDKGCEPNVHTYTVLIDSTCKDGELDKARSLFALMSEKGLVPSAVAYNALLDGYCKDGSIDAMLEILDMMEKNGCCPNVRTYNEVILGFCKKKKIHNAMALLNKMLGKNLTPTLITYNTLIHGQCNEGDLDTAFRLLDLMKENSLAPDQWTYSILIDTISKYRKLEEAQELFNSLKEKEIEANEVIYTALIDGYCKAGKIDYALSLFETMLKEKCFPNSSTYNALINGLCIEKKLHEASSLLVKMVEVGVKPTIVTYTIIIEAMLKDGSFENSCKVFDQMISVGYKPDVVVYTAFLRTYCSHAKIKEAEDLVTQMNEGGVKLDVIAFTVLMDGYGRVGSISGAFEVLKRMFLAGCQPSSYTYSLLLKHLLCEKEKKEGVNGLDLDSNVNLIDVANVWKIVELELVVDLLEKMVEHGCSPSLNTYGALISELCKEGRLQEAENLFSHMKNKGMSSSEEILNSLLCCRCKLGLYDQSLKLVDDMIEHNILPHLESCRLLLCGLYDKGEKGKAKTVFSTLLHCDYNHDEVAWKLLIDGLLTRGFIDEYSELLNYNAVADEHCSTDKPEASPKFLLLILVSCGSYSPCSPVLHRSGWRFSENYGAGVITVLHQDGNMVLEEIEVEALEFSMLLDATQNYSLSVIESSRKQQLETVQVHNTHYGFHLAQMVQLTYTCEEPLLCSSSDCADEEIEKDSPGFW</sequence>
<dbReference type="InterPro" id="IPR011990">
    <property type="entry name" value="TPR-like_helical_dom_sf"/>
</dbReference>
<evidence type="ECO:0000256" key="2">
    <source>
        <dbReference type="ARBA" id="ARBA00022737"/>
    </source>
</evidence>
<feature type="repeat" description="PPR" evidence="3">
    <location>
        <begin position="451"/>
        <end position="485"/>
    </location>
</feature>
<feature type="repeat" description="PPR" evidence="3">
    <location>
        <begin position="793"/>
        <end position="827"/>
    </location>
</feature>
<keyword evidence="5" id="KW-1185">Reference proteome</keyword>
<feature type="repeat" description="PPR" evidence="3">
    <location>
        <begin position="206"/>
        <end position="240"/>
    </location>
</feature>
<dbReference type="NCBIfam" id="TIGR00756">
    <property type="entry name" value="PPR"/>
    <property type="match status" value="15"/>
</dbReference>
<evidence type="ECO:0000313" key="5">
    <source>
        <dbReference type="Proteomes" id="UP001370490"/>
    </source>
</evidence>
<feature type="repeat" description="PPR" evidence="3">
    <location>
        <begin position="591"/>
        <end position="625"/>
    </location>
</feature>
<dbReference type="EMBL" id="JBAMMX010000017">
    <property type="protein sequence ID" value="KAK6923849.1"/>
    <property type="molecule type" value="Genomic_DNA"/>
</dbReference>
<evidence type="ECO:0000313" key="4">
    <source>
        <dbReference type="EMBL" id="KAK6923849.1"/>
    </source>
</evidence>
<feature type="repeat" description="PPR" evidence="3">
    <location>
        <begin position="758"/>
        <end position="792"/>
    </location>
</feature>
<feature type="repeat" description="PPR" evidence="3">
    <location>
        <begin position="381"/>
        <end position="415"/>
    </location>
</feature>
<dbReference type="InterPro" id="IPR050872">
    <property type="entry name" value="PPR_P_subfamily"/>
</dbReference>
<comment type="caution">
    <text evidence="4">The sequence shown here is derived from an EMBL/GenBank/DDBJ whole genome shotgun (WGS) entry which is preliminary data.</text>
</comment>
<dbReference type="Gene3D" id="1.25.40.10">
    <property type="entry name" value="Tetratricopeptide repeat domain"/>
    <property type="match status" value="9"/>
</dbReference>
<feature type="repeat" description="PPR" evidence="3">
    <location>
        <begin position="416"/>
        <end position="450"/>
    </location>
</feature>
<dbReference type="Pfam" id="PF01535">
    <property type="entry name" value="PPR"/>
    <property type="match status" value="2"/>
</dbReference>
<dbReference type="PANTHER" id="PTHR46128:SF273">
    <property type="entry name" value="PENTACOTRIPEPTIDE-REPEAT REGION OF PRORP DOMAIN-CONTAINING PROTEIN"/>
    <property type="match status" value="1"/>
</dbReference>
<keyword evidence="2" id="KW-0677">Repeat</keyword>
<comment type="similarity">
    <text evidence="1">Belongs to the PPR family. P subfamily.</text>
</comment>
<gene>
    <name evidence="4" type="ORF">RJ641_010049</name>
</gene>
<organism evidence="4 5">
    <name type="scientific">Dillenia turbinata</name>
    <dbReference type="NCBI Taxonomy" id="194707"/>
    <lineage>
        <taxon>Eukaryota</taxon>
        <taxon>Viridiplantae</taxon>
        <taxon>Streptophyta</taxon>
        <taxon>Embryophyta</taxon>
        <taxon>Tracheophyta</taxon>
        <taxon>Spermatophyta</taxon>
        <taxon>Magnoliopsida</taxon>
        <taxon>eudicotyledons</taxon>
        <taxon>Gunneridae</taxon>
        <taxon>Pentapetalae</taxon>
        <taxon>Dilleniales</taxon>
        <taxon>Dilleniaceae</taxon>
        <taxon>Dillenia</taxon>
    </lineage>
</organism>
<feature type="repeat" description="PPR" evidence="3">
    <location>
        <begin position="661"/>
        <end position="695"/>
    </location>
</feature>
<feature type="repeat" description="PPR" evidence="3">
    <location>
        <begin position="556"/>
        <end position="590"/>
    </location>
</feature>
<dbReference type="AlphaFoldDB" id="A0AAN8Z2B5"/>
<feature type="repeat" description="PPR" evidence="3">
    <location>
        <begin position="521"/>
        <end position="555"/>
    </location>
</feature>
<dbReference type="InterPro" id="IPR002885">
    <property type="entry name" value="PPR_rpt"/>
</dbReference>
<proteinExistence type="inferred from homology"/>
<dbReference type="SUPFAM" id="SSF48452">
    <property type="entry name" value="TPR-like"/>
    <property type="match status" value="1"/>
</dbReference>
<reference evidence="4 5" key="1">
    <citation type="submission" date="2023-12" db="EMBL/GenBank/DDBJ databases">
        <title>A high-quality genome assembly for Dillenia turbinata (Dilleniales).</title>
        <authorList>
            <person name="Chanderbali A."/>
        </authorList>
    </citation>
    <scope>NUCLEOTIDE SEQUENCE [LARGE SCALE GENOMIC DNA]</scope>
    <source>
        <strain evidence="4">LSX21</strain>
        <tissue evidence="4">Leaf</tissue>
    </source>
</reference>
<accession>A0AAN8Z2B5</accession>
<feature type="repeat" description="PPR" evidence="3">
    <location>
        <begin position="311"/>
        <end position="345"/>
    </location>
</feature>
<dbReference type="PANTHER" id="PTHR46128">
    <property type="entry name" value="MITOCHONDRIAL GROUP I INTRON SPLICING FACTOR CCM1"/>
    <property type="match status" value="1"/>
</dbReference>
<evidence type="ECO:0000256" key="3">
    <source>
        <dbReference type="PROSITE-ProRule" id="PRU00708"/>
    </source>
</evidence>
<dbReference type="Pfam" id="PF13041">
    <property type="entry name" value="PPR_2"/>
    <property type="match status" value="5"/>
</dbReference>